<proteinExistence type="predicted"/>
<name>A0ABV4QUZ3_9ACTN</name>
<dbReference type="Pfam" id="PF01610">
    <property type="entry name" value="DDE_Tnp_ISL3"/>
    <property type="match status" value="1"/>
</dbReference>
<keyword evidence="4" id="KW-1185">Reference proteome</keyword>
<dbReference type="Proteomes" id="UP001569904">
    <property type="component" value="Unassembled WGS sequence"/>
</dbReference>
<comment type="caution">
    <text evidence="3">The sequence shown here is derived from an EMBL/GenBank/DDBJ whole genome shotgun (WGS) entry which is preliminary data.</text>
</comment>
<sequence>MPPPGVRGVQFVRGTPWAEAASRAWASAAEGRPERARPGDLWLSARGRPATWPAARNGTPSPAAGRLQGEWSTWIESGEKGRGHRLPVPKSLVNRIRQDFDAVTAGLSMRWISGRVEGNVHRIERIKRDGYGRASFELLRLRILHAD</sequence>
<accession>A0ABV4QUZ3</accession>
<evidence type="ECO:0000259" key="2">
    <source>
        <dbReference type="Pfam" id="PF01610"/>
    </source>
</evidence>
<dbReference type="EMBL" id="JAXCEH010000003">
    <property type="protein sequence ID" value="MFA1553498.1"/>
    <property type="molecule type" value="Genomic_DNA"/>
</dbReference>
<dbReference type="InterPro" id="IPR002560">
    <property type="entry name" value="Transposase_DDE"/>
</dbReference>
<evidence type="ECO:0000313" key="3">
    <source>
        <dbReference type="EMBL" id="MFA1553498.1"/>
    </source>
</evidence>
<evidence type="ECO:0000313" key="4">
    <source>
        <dbReference type="Proteomes" id="UP001569904"/>
    </source>
</evidence>
<organism evidence="3 4">
    <name type="scientific">Actinomadura chokoriensis</name>
    <dbReference type="NCBI Taxonomy" id="454156"/>
    <lineage>
        <taxon>Bacteria</taxon>
        <taxon>Bacillati</taxon>
        <taxon>Actinomycetota</taxon>
        <taxon>Actinomycetes</taxon>
        <taxon>Streptosporangiales</taxon>
        <taxon>Thermomonosporaceae</taxon>
        <taxon>Actinomadura</taxon>
    </lineage>
</organism>
<gene>
    <name evidence="3" type="ORF">SM436_07310</name>
</gene>
<reference evidence="3 4" key="1">
    <citation type="submission" date="2023-11" db="EMBL/GenBank/DDBJ databases">
        <title>Actinomadura monticuli sp. nov., isolated from volcanic ash.</title>
        <authorList>
            <person name="Lee S.D."/>
            <person name="Yang H."/>
            <person name="Kim I.S."/>
        </authorList>
    </citation>
    <scope>NUCLEOTIDE SEQUENCE [LARGE SCALE GENOMIC DNA]</scope>
    <source>
        <strain evidence="3 4">DSM 45346</strain>
    </source>
</reference>
<dbReference type="RefSeq" id="WP_371939893.1">
    <property type="nucleotide sequence ID" value="NZ_JAXCEH010000003.1"/>
</dbReference>
<protein>
    <submittedName>
        <fullName evidence="3">Transposase</fullName>
    </submittedName>
</protein>
<feature type="region of interest" description="Disordered" evidence="1">
    <location>
        <begin position="27"/>
        <end position="68"/>
    </location>
</feature>
<feature type="domain" description="Transposase IS204/IS1001/IS1096/IS1165 DDE" evidence="2">
    <location>
        <begin position="70"/>
        <end position="143"/>
    </location>
</feature>
<evidence type="ECO:0000256" key="1">
    <source>
        <dbReference type="SAM" id="MobiDB-lite"/>
    </source>
</evidence>